<dbReference type="AlphaFoldDB" id="A0AA37CV04"/>
<dbReference type="PANTHER" id="PTHR37291">
    <property type="entry name" value="5-METHYLCYTOSINE-SPECIFIC RESTRICTION ENZYME B"/>
    <property type="match status" value="1"/>
</dbReference>
<organism evidence="2 3">
    <name type="scientific">Aeromonas caviae</name>
    <name type="common">Aeromonas punctata</name>
    <dbReference type="NCBI Taxonomy" id="648"/>
    <lineage>
        <taxon>Bacteria</taxon>
        <taxon>Pseudomonadati</taxon>
        <taxon>Pseudomonadota</taxon>
        <taxon>Gammaproteobacteria</taxon>
        <taxon>Aeromonadales</taxon>
        <taxon>Aeromonadaceae</taxon>
        <taxon>Aeromonas</taxon>
    </lineage>
</organism>
<dbReference type="Proteomes" id="UP000886934">
    <property type="component" value="Unassembled WGS sequence"/>
</dbReference>
<dbReference type="InterPro" id="IPR027417">
    <property type="entry name" value="P-loop_NTPase"/>
</dbReference>
<gene>
    <name evidence="2" type="ORF">KAM351_09480</name>
</gene>
<reference evidence="2" key="1">
    <citation type="submission" date="2021-07" db="EMBL/GenBank/DDBJ databases">
        <title>Draft genome sequence of carbapenem-resistant Aeromonas spp. in Japan.</title>
        <authorList>
            <person name="Maehana S."/>
            <person name="Suzuki M."/>
            <person name="Kitasato H."/>
        </authorList>
    </citation>
    <scope>NUCLEOTIDE SEQUENCE</scope>
    <source>
        <strain evidence="2">KAM351</strain>
    </source>
</reference>
<comment type="caution">
    <text evidence="2">The sequence shown here is derived from an EMBL/GenBank/DDBJ whole genome shotgun (WGS) entry which is preliminary data.</text>
</comment>
<sequence>MTLASDPPSTALVVTLTLGAIDNGYISIGRGQFAFFPADAIANEQGEARAAITLLLPTGEQVTTCILSKFGRLQKRFGSVFKQLSVRSGDQLQLTRIGSDPYRYQLTYIPKGTVIASPTPSASQQDALMPQLVLSPLNQILFGPPGTGKTYHTINKALAILDPAWLEKHETDRQALKARFDELVKEGRIDFVTFHQSFSYEDFVEGVRAESDAESGQLTYEVVDGVFKRLCEVAAARVTRSDHHEAMTLDGRRVWKMSLGNTKGDDAHIFDDCIEEGLIRLGYGGKHDYSKCKSREDVQAMLEQSAGKIDNAYDYTVTSVVTLVTRMKRGDLVVVTDGNLKFRAIGEIIGDYQCKPHPEYGNSYAQVRPVKWLCQYTPSLPSSELINGRFSQMTLYELRSPTLNREKLQVLLGAQVKAGGERTFSPGQVFGRDYQVVRASDDLLELKKPNGHRLGFALNLLQELADAVRTGQITVQDIREKTVIDKLPNASLEPYLVNGYNNILAPLVEYLVSSEGGSSEAEPSSDARVLIIDEINRGNVSRIFGELITLIEPSKRAGAAEALSTTLPYSKQPFSVPDNLYLIGTMNTADRSLAGLDIALRRRFVFREMPPRPQLLDDIEVAGVNIGQLLRVMNQRIEVLLDRDHCLGHAYFMPLKGDPTLARLESILRSQILPLLQEYFFEDWQRIQWVFNDHRKPALDRFVEQDKQDVAALFGNISVPVQGGVWRINDKAFKRVSAYAGVIEVNAKAEVPEEEPEGADA</sequence>
<evidence type="ECO:0000313" key="2">
    <source>
        <dbReference type="EMBL" id="GJA62337.1"/>
    </source>
</evidence>
<dbReference type="GO" id="GO:0005524">
    <property type="term" value="F:ATP binding"/>
    <property type="evidence" value="ECO:0007669"/>
    <property type="project" value="InterPro"/>
</dbReference>
<dbReference type="Pfam" id="PF07728">
    <property type="entry name" value="AAA_5"/>
    <property type="match status" value="1"/>
</dbReference>
<evidence type="ECO:0000313" key="3">
    <source>
        <dbReference type="Proteomes" id="UP000886934"/>
    </source>
</evidence>
<evidence type="ECO:0000259" key="1">
    <source>
        <dbReference type="Pfam" id="PF07728"/>
    </source>
</evidence>
<accession>A0AA37CV04</accession>
<proteinExistence type="predicted"/>
<dbReference type="InterPro" id="IPR011704">
    <property type="entry name" value="ATPase_dyneun-rel_AAA"/>
</dbReference>
<name>A0AA37CV04_AERCA</name>
<dbReference type="GO" id="GO:0016887">
    <property type="term" value="F:ATP hydrolysis activity"/>
    <property type="evidence" value="ECO:0007669"/>
    <property type="project" value="InterPro"/>
</dbReference>
<dbReference type="SUPFAM" id="SSF52540">
    <property type="entry name" value="P-loop containing nucleoside triphosphate hydrolases"/>
    <property type="match status" value="1"/>
</dbReference>
<protein>
    <recommendedName>
        <fullName evidence="1">ATPase dynein-related AAA domain-containing protein</fullName>
    </recommendedName>
</protein>
<feature type="domain" description="ATPase dynein-related AAA" evidence="1">
    <location>
        <begin position="526"/>
        <end position="604"/>
    </location>
</feature>
<dbReference type="RefSeq" id="WP_223924379.1">
    <property type="nucleotide sequence ID" value="NZ_BPND01000009.1"/>
</dbReference>
<dbReference type="InterPro" id="IPR052934">
    <property type="entry name" value="Methyl-DNA_Rec/Restrict_Enz"/>
</dbReference>
<dbReference type="EMBL" id="BPNN01000009">
    <property type="protein sequence ID" value="GJA62337.1"/>
    <property type="molecule type" value="Genomic_DNA"/>
</dbReference>
<dbReference type="PANTHER" id="PTHR37291:SF1">
    <property type="entry name" value="TYPE IV METHYL-DIRECTED RESTRICTION ENZYME ECOKMCRB SUBUNIT"/>
    <property type="match status" value="1"/>
</dbReference>
<dbReference type="Gene3D" id="3.40.50.300">
    <property type="entry name" value="P-loop containing nucleotide triphosphate hydrolases"/>
    <property type="match status" value="1"/>
</dbReference>